<organism evidence="2">
    <name type="scientific">Bicosoecida sp. CB-2014</name>
    <dbReference type="NCBI Taxonomy" id="1486930"/>
    <lineage>
        <taxon>Eukaryota</taxon>
        <taxon>Sar</taxon>
        <taxon>Stramenopiles</taxon>
        <taxon>Bigyra</taxon>
        <taxon>Opalozoa</taxon>
        <taxon>Bicosoecida</taxon>
    </lineage>
</organism>
<accession>A0A7S1CI34</accession>
<sequence>MGLATSQFLVHFLQTPESYTPQRVVVKQRGGATYTAVSSTDLDDDEASAAAAPGGARNSAGPRSSPSTLIAAKRSELVELRKRRNAGGRVGSAFDAVGPEAGRGTISWSTSAGLPARARERKLLQQPAAGTGTADASSAASDDAASASDAAGERKAATCCDARAPRKRPPLTSRPASSNWLW</sequence>
<feature type="compositionally biased region" description="Low complexity" evidence="1">
    <location>
        <begin position="48"/>
        <end position="63"/>
    </location>
</feature>
<evidence type="ECO:0000313" key="2">
    <source>
        <dbReference type="EMBL" id="CAD8919816.1"/>
    </source>
</evidence>
<feature type="region of interest" description="Disordered" evidence="1">
    <location>
        <begin position="82"/>
        <end position="182"/>
    </location>
</feature>
<name>A0A7S1CI34_9STRA</name>
<dbReference type="EMBL" id="HBFS01019515">
    <property type="protein sequence ID" value="CAD8919816.1"/>
    <property type="molecule type" value="Transcribed_RNA"/>
</dbReference>
<proteinExistence type="predicted"/>
<gene>
    <name evidence="2" type="ORF">BSP0115_LOCUS13078</name>
</gene>
<feature type="compositionally biased region" description="Low complexity" evidence="1">
    <location>
        <begin position="128"/>
        <end position="150"/>
    </location>
</feature>
<evidence type="ECO:0000256" key="1">
    <source>
        <dbReference type="SAM" id="MobiDB-lite"/>
    </source>
</evidence>
<feature type="region of interest" description="Disordered" evidence="1">
    <location>
        <begin position="36"/>
        <end position="69"/>
    </location>
</feature>
<protein>
    <submittedName>
        <fullName evidence="2">Uncharacterized protein</fullName>
    </submittedName>
</protein>
<reference evidence="2" key="1">
    <citation type="submission" date="2021-01" db="EMBL/GenBank/DDBJ databases">
        <authorList>
            <person name="Corre E."/>
            <person name="Pelletier E."/>
            <person name="Niang G."/>
            <person name="Scheremetjew M."/>
            <person name="Finn R."/>
            <person name="Kale V."/>
            <person name="Holt S."/>
            <person name="Cochrane G."/>
            <person name="Meng A."/>
            <person name="Brown T."/>
            <person name="Cohen L."/>
        </authorList>
    </citation>
    <scope>NUCLEOTIDE SEQUENCE</scope>
    <source>
        <strain evidence="2">Ms1</strain>
    </source>
</reference>
<dbReference type="AlphaFoldDB" id="A0A7S1CI34"/>